<dbReference type="PROSITE" id="PS50850">
    <property type="entry name" value="MFS"/>
    <property type="match status" value="1"/>
</dbReference>
<dbReference type="Pfam" id="PF05977">
    <property type="entry name" value="MFS_3"/>
    <property type="match status" value="1"/>
</dbReference>
<evidence type="ECO:0000256" key="6">
    <source>
        <dbReference type="ARBA" id="ARBA00023136"/>
    </source>
</evidence>
<feature type="domain" description="Major facilitator superfamily (MFS) profile" evidence="8">
    <location>
        <begin position="228"/>
        <end position="420"/>
    </location>
</feature>
<dbReference type="Proteomes" id="UP001139263">
    <property type="component" value="Unassembled WGS sequence"/>
</dbReference>
<dbReference type="InterPro" id="IPR020846">
    <property type="entry name" value="MFS_dom"/>
</dbReference>
<dbReference type="GO" id="GO:0005886">
    <property type="term" value="C:plasma membrane"/>
    <property type="evidence" value="ECO:0007669"/>
    <property type="project" value="UniProtKB-SubCell"/>
</dbReference>
<feature type="transmembrane region" description="Helical" evidence="7">
    <location>
        <begin position="231"/>
        <end position="254"/>
    </location>
</feature>
<proteinExistence type="predicted"/>
<feature type="transmembrane region" description="Helical" evidence="7">
    <location>
        <begin position="320"/>
        <end position="339"/>
    </location>
</feature>
<feature type="transmembrane region" description="Helical" evidence="7">
    <location>
        <begin position="85"/>
        <end position="107"/>
    </location>
</feature>
<sequence length="420" mass="45542">MSEPPLQQASEYRRSLISPTASFLILSRVVSNLGDQFYLFAIPWLVFTLTKSAWDMSLMRVLDGLPYVFLGAVAGRLADTVSKRALLMVCVIGQALLVCLLPLSFWLHMNDLWIVFMVGLLTSSFGFTFSVTYESLIPIMSHSDSLTAVTSRIKRYSQVARVVGPGLAGVIVGIIGVMNILLLDAVSFVILLVGLLSIRDWADRGKRKDKSKTMKARDVLKFIWSERPIRVSVMLAMLENTGLALSVPLIVLYVPTQFHVGADMTGAVMTVAGLAAIGGSYMPVISEKTGLSAGSQIMFSMLFITLGYSVMSVAPSYVSFIAGFALQSLGAMWFSILATRIRQQFSPKDKLGSVTSLSFSIARVTTPPAMLLGGIIATAVNIHIVFSITAIISLLSLFFSISIFNIKLESPSKSLGGKPL</sequence>
<dbReference type="CDD" id="cd06173">
    <property type="entry name" value="MFS_MefA_like"/>
    <property type="match status" value="1"/>
</dbReference>
<organism evidence="9 10">
    <name type="scientific">Sulfoacidibacillus ferrooxidans</name>
    <dbReference type="NCBI Taxonomy" id="2005001"/>
    <lineage>
        <taxon>Bacteria</taxon>
        <taxon>Bacillati</taxon>
        <taxon>Bacillota</taxon>
        <taxon>Bacilli</taxon>
        <taxon>Bacillales</taxon>
        <taxon>Alicyclobacillaceae</taxon>
        <taxon>Sulfoacidibacillus</taxon>
    </lineage>
</organism>
<evidence type="ECO:0000256" key="1">
    <source>
        <dbReference type="ARBA" id="ARBA00004651"/>
    </source>
</evidence>
<dbReference type="RefSeq" id="WP_241716624.1">
    <property type="nucleotide sequence ID" value="NZ_JALBUF010000023.1"/>
</dbReference>
<dbReference type="SUPFAM" id="SSF103473">
    <property type="entry name" value="MFS general substrate transporter"/>
    <property type="match status" value="1"/>
</dbReference>
<dbReference type="GO" id="GO:0022857">
    <property type="term" value="F:transmembrane transporter activity"/>
    <property type="evidence" value="ECO:0007669"/>
    <property type="project" value="InterPro"/>
</dbReference>
<feature type="transmembrane region" description="Helical" evidence="7">
    <location>
        <begin position="382"/>
        <end position="404"/>
    </location>
</feature>
<feature type="transmembrane region" description="Helical" evidence="7">
    <location>
        <begin position="297"/>
        <end position="314"/>
    </location>
</feature>
<name>A0A9X2AEM3_9BACL</name>
<evidence type="ECO:0000256" key="3">
    <source>
        <dbReference type="ARBA" id="ARBA00022475"/>
    </source>
</evidence>
<keyword evidence="2" id="KW-0813">Transport</keyword>
<evidence type="ECO:0000313" key="9">
    <source>
        <dbReference type="EMBL" id="MCI0184720.1"/>
    </source>
</evidence>
<dbReference type="Gene3D" id="1.20.1250.20">
    <property type="entry name" value="MFS general substrate transporter like domains"/>
    <property type="match status" value="1"/>
</dbReference>
<accession>A0A9X2AEM3</accession>
<comment type="caution">
    <text evidence="9">The sequence shown here is derived from an EMBL/GenBank/DDBJ whole genome shotgun (WGS) entry which is preliminary data.</text>
</comment>
<feature type="transmembrane region" description="Helical" evidence="7">
    <location>
        <begin position="266"/>
        <end position="285"/>
    </location>
</feature>
<dbReference type="PANTHER" id="PTHR23513:SF6">
    <property type="entry name" value="MAJOR FACILITATOR SUPERFAMILY ASSOCIATED DOMAIN-CONTAINING PROTEIN"/>
    <property type="match status" value="1"/>
</dbReference>
<keyword evidence="3" id="KW-1003">Cell membrane</keyword>
<dbReference type="AlphaFoldDB" id="A0A9X2AEM3"/>
<protein>
    <recommendedName>
        <fullName evidence="8">Major facilitator superfamily (MFS) profile domain-containing protein</fullName>
    </recommendedName>
</protein>
<evidence type="ECO:0000313" key="10">
    <source>
        <dbReference type="Proteomes" id="UP001139263"/>
    </source>
</evidence>
<evidence type="ECO:0000256" key="5">
    <source>
        <dbReference type="ARBA" id="ARBA00022989"/>
    </source>
</evidence>
<dbReference type="EMBL" id="JALBUF010000023">
    <property type="protein sequence ID" value="MCI0184720.1"/>
    <property type="molecule type" value="Genomic_DNA"/>
</dbReference>
<keyword evidence="4 7" id="KW-0812">Transmembrane</keyword>
<feature type="transmembrane region" description="Helical" evidence="7">
    <location>
        <begin position="113"/>
        <end position="133"/>
    </location>
</feature>
<feature type="transmembrane region" description="Helical" evidence="7">
    <location>
        <begin position="159"/>
        <end position="179"/>
    </location>
</feature>
<evidence type="ECO:0000256" key="4">
    <source>
        <dbReference type="ARBA" id="ARBA00022692"/>
    </source>
</evidence>
<feature type="transmembrane region" description="Helical" evidence="7">
    <location>
        <begin position="58"/>
        <end position="78"/>
    </location>
</feature>
<comment type="subcellular location">
    <subcellularLocation>
        <location evidence="1">Cell membrane</location>
        <topology evidence="1">Multi-pass membrane protein</topology>
    </subcellularLocation>
</comment>
<dbReference type="InterPro" id="IPR010290">
    <property type="entry name" value="TM_effector"/>
</dbReference>
<reference evidence="9" key="1">
    <citation type="submission" date="2022-03" db="EMBL/GenBank/DDBJ databases">
        <title>Draft Genome Sequence of Firmicute Strain S0AB, a Heterotrophic Iron/Sulfur-Oxidizing Extreme Acidophile.</title>
        <authorList>
            <person name="Vergara E."/>
            <person name="Pakostova E."/>
            <person name="Johnson D.B."/>
            <person name="Holmes D.S."/>
        </authorList>
    </citation>
    <scope>NUCLEOTIDE SEQUENCE</scope>
    <source>
        <strain evidence="9">S0AB</strain>
    </source>
</reference>
<feature type="transmembrane region" description="Helical" evidence="7">
    <location>
        <begin position="185"/>
        <end position="202"/>
    </location>
</feature>
<gene>
    <name evidence="9" type="ORF">MM817_03017</name>
</gene>
<evidence type="ECO:0000259" key="8">
    <source>
        <dbReference type="PROSITE" id="PS50850"/>
    </source>
</evidence>
<evidence type="ECO:0000256" key="2">
    <source>
        <dbReference type="ARBA" id="ARBA00022448"/>
    </source>
</evidence>
<evidence type="ECO:0000256" key="7">
    <source>
        <dbReference type="SAM" id="Phobius"/>
    </source>
</evidence>
<dbReference type="PANTHER" id="PTHR23513">
    <property type="entry name" value="INTEGRAL MEMBRANE EFFLUX PROTEIN-RELATED"/>
    <property type="match status" value="1"/>
</dbReference>
<dbReference type="InterPro" id="IPR036259">
    <property type="entry name" value="MFS_trans_sf"/>
</dbReference>
<keyword evidence="10" id="KW-1185">Reference proteome</keyword>
<keyword evidence="6 7" id="KW-0472">Membrane</keyword>
<keyword evidence="5 7" id="KW-1133">Transmembrane helix</keyword>